<dbReference type="PANTHER" id="PTHR30087:SF0">
    <property type="entry name" value="INNER MEMBRANE PROTEIN"/>
    <property type="match status" value="1"/>
</dbReference>
<dbReference type="InterPro" id="IPR013560">
    <property type="entry name" value="DUF1722"/>
</dbReference>
<proteinExistence type="predicted"/>
<accession>A0A7C3IQV3</accession>
<gene>
    <name evidence="2" type="ORF">ENS59_10010</name>
</gene>
<evidence type="ECO:0000313" key="2">
    <source>
        <dbReference type="EMBL" id="HFH29826.1"/>
    </source>
</evidence>
<comment type="caution">
    <text evidence="2">The sequence shown here is derived from an EMBL/GenBank/DDBJ whole genome shotgun (WGS) entry which is preliminary data.</text>
</comment>
<reference evidence="2" key="1">
    <citation type="journal article" date="2020" name="mSystems">
        <title>Genome- and Community-Level Interaction Insights into Carbon Utilization and Element Cycling Functions of Hydrothermarchaeota in Hydrothermal Sediment.</title>
        <authorList>
            <person name="Zhou Z."/>
            <person name="Liu Y."/>
            <person name="Xu W."/>
            <person name="Pan J."/>
            <person name="Luo Z.H."/>
            <person name="Li M."/>
        </authorList>
    </citation>
    <scope>NUCLEOTIDE SEQUENCE [LARGE SCALE GENOMIC DNA]</scope>
    <source>
        <strain evidence="2">SpSt-503</strain>
    </source>
</reference>
<dbReference type="Pfam" id="PF08349">
    <property type="entry name" value="DUF1722"/>
    <property type="match status" value="1"/>
</dbReference>
<dbReference type="InterPro" id="IPR007553">
    <property type="entry name" value="2-thiour_desulf"/>
</dbReference>
<evidence type="ECO:0000259" key="1">
    <source>
        <dbReference type="Pfam" id="PF08349"/>
    </source>
</evidence>
<organism evidence="2">
    <name type="scientific">Gracilinema caldarium</name>
    <dbReference type="NCBI Taxonomy" id="215591"/>
    <lineage>
        <taxon>Bacteria</taxon>
        <taxon>Pseudomonadati</taxon>
        <taxon>Spirochaetota</taxon>
        <taxon>Spirochaetia</taxon>
        <taxon>Spirochaetales</taxon>
        <taxon>Breznakiellaceae</taxon>
        <taxon>Gracilinema</taxon>
    </lineage>
</organism>
<dbReference type="EMBL" id="DSVL01000307">
    <property type="protein sequence ID" value="HFH29826.1"/>
    <property type="molecule type" value="Genomic_DNA"/>
</dbReference>
<sequence>MVILEVPMALVQVFPKPRIFISRCIEFDACRWNGAMIGCDFVRALKPYIEPVTRCPEADIGLGVPRDPVRLVRQEGSLALYQVATGRFYTDEMRSYCSAEVARLGELDGAILKEKSPSCGNRDVKIYASADPKAAQNGKGRGLWAEALLSTYPDIPEENEGRLNNFTIREHFYTAIFTRAAFREAKAKGTMKDLVAFHTRNKLLFMACNQSVMRDLGRLVANHEQLPTPEVFAAYQARLPRIFQKIPRRGAVVNVLLHAFGYCSQQLESGERSHFLELLEAYQQGRLPLSACQTVLQSWIARFNQEYLRNQSFFQPYPPSLIDISDSGKGSGSARE</sequence>
<dbReference type="AlphaFoldDB" id="A0A7C3IQV3"/>
<protein>
    <submittedName>
        <fullName evidence="2">DUF1722 domain-containing protein</fullName>
    </submittedName>
</protein>
<dbReference type="Pfam" id="PF04463">
    <property type="entry name" value="2-thiour_desulf"/>
    <property type="match status" value="1"/>
</dbReference>
<feature type="domain" description="DUF1722" evidence="1">
    <location>
        <begin position="202"/>
        <end position="318"/>
    </location>
</feature>
<dbReference type="PANTHER" id="PTHR30087">
    <property type="entry name" value="INNER MEMBRANE PROTEIN"/>
    <property type="match status" value="1"/>
</dbReference>
<name>A0A7C3IQV3_9SPIR</name>